<evidence type="ECO:0000259" key="3">
    <source>
        <dbReference type="Pfam" id="PF18293"/>
    </source>
</evidence>
<dbReference type="Pfam" id="PF18293">
    <property type="entry name" value="Caprin-1_dimer"/>
    <property type="match status" value="1"/>
</dbReference>
<proteinExistence type="inferred from homology"/>
<dbReference type="VEuPathDB" id="VectorBase:GMOY005228"/>
<feature type="compositionally biased region" description="Low complexity" evidence="2">
    <location>
        <begin position="1073"/>
        <end position="1084"/>
    </location>
</feature>
<feature type="region of interest" description="Disordered" evidence="2">
    <location>
        <begin position="755"/>
        <end position="787"/>
    </location>
</feature>
<keyword evidence="5" id="KW-1185">Reference proteome</keyword>
<feature type="region of interest" description="Disordered" evidence="2">
    <location>
        <begin position="887"/>
        <end position="1085"/>
    </location>
</feature>
<dbReference type="EnsemblMetazoa" id="GMOY005228-RA">
    <property type="protein sequence ID" value="GMOY005228-PA"/>
    <property type="gene ID" value="GMOY005228"/>
</dbReference>
<dbReference type="AlphaFoldDB" id="A0A1B0FMX3"/>
<dbReference type="GO" id="GO:0003723">
    <property type="term" value="F:RNA binding"/>
    <property type="evidence" value="ECO:0007669"/>
    <property type="project" value="TreeGrafter"/>
</dbReference>
<feature type="compositionally biased region" description="Gly residues" evidence="2">
    <location>
        <begin position="1032"/>
        <end position="1047"/>
    </location>
</feature>
<feature type="compositionally biased region" description="Gly residues" evidence="2">
    <location>
        <begin position="1007"/>
        <end position="1016"/>
    </location>
</feature>
<feature type="compositionally biased region" description="Polar residues" evidence="2">
    <location>
        <begin position="602"/>
        <end position="649"/>
    </location>
</feature>
<feature type="region of interest" description="Disordered" evidence="2">
    <location>
        <begin position="359"/>
        <end position="403"/>
    </location>
</feature>
<evidence type="ECO:0000313" key="4">
    <source>
        <dbReference type="EnsemblMetazoa" id="GMOY005228-PA"/>
    </source>
</evidence>
<protein>
    <recommendedName>
        <fullName evidence="3">Caprin-1 dimerization domain-containing protein</fullName>
    </recommendedName>
</protein>
<dbReference type="STRING" id="37546.A0A1B0FMX3"/>
<feature type="domain" description="Caprin-1 dimerization" evidence="3">
    <location>
        <begin position="174"/>
        <end position="292"/>
    </location>
</feature>
<dbReference type="Proteomes" id="UP000092444">
    <property type="component" value="Unassembled WGS sequence"/>
</dbReference>
<sequence>MPSASNNNNTNTTKLVKQTSVNLVNSGGVSGSGNKTSAGTGIKTTENATKSSTTTNNETCSTKVVKEKSNMENSSATNLAAPIAHKDAANDALNPMKLTFTTIEHKIRNLEKRKTKLESYRSIQASGKELSSDQRAAVAKYDAVIATLEFARDLVKQMQQFTKDAEKEQKKQARKDTIAKAQAETVKIREVLIIQNILSCFTDDAVRNDFLSGENGATKLQSSELAILEKFCFDVQTRRPETSEDVPFATTAQKAAEVFSMTIDGRPKQYGETTYENVRRVFQRIQESNYLDKIYLTDIPEPENNAVEDESLVEQIVSDNEETLQNQDKEILPKEGVEKLICDAAPVSGASETLETALAASQTQPKIGEQPEVQQKQSQQSQSTAISSLSGTHGQPIVQTPMAPPATAVPAFQAGAPPQGPSGATTPVHVTMFSHQALQAPTQQVTQLAGTGLISGVPQSQTGQILPGIPNQQTAAQQPNKRRQMLNSPAGGASGTVPPIQHMQGSATEQAPPPGHFNPPTVHTVEQSFFKQHPQQQHHQFLQQIRPLAEVIGGGNFYFLQDSELDSPDLNVGQAVVGPQQNSIIFDQQPPQQQQTSQAQANPINQQLTQQKSPQQAQNLLNHNEQDSQTCAPKQQQTPLGTQQITQHAQPLPPPSQQPQSLQTHIQSQTFTNQSFPQITPQANLGSNTASPLFQPQKPPTNAQQLFSPVAQALQPSQQQQPQLMLVNEQQPQQPMMIMARLGATQGTTMLPQQTLNQPPQSQLTPTSHNLVSGSGIQSHQPSLSTVDVNPTSKNSGFPFENPVVTGLTSYDQQIPQQLPASAEEQSKINSQNAIIKVDIITEWGDSNLKNSSAVLSPNANVDLKPAVIEGSTWSSELNANANTSNAIAQQQQQTRKNEWTSSSAAAAGDASGYGSDNRPESNHWHSQPESGGYGRGSRTTGNSGGNYPRRSDDRRPGGSMGSYRGSRSNYGQAGQSNGSGSRGGGSGGMYFRNHDNSNNSSYYQNGSGGTSGGASGASVYSANKESRYDTGSGGGNNYRGPRGGTSSGPNTRNSGPPPRSLATSRNPGGGISSTSSSASYINSRQSTNRMSLGLENKTKLHLLLQICSYPQRIAMHSYTSK</sequence>
<accession>A0A1B0FMX3</accession>
<feature type="region of interest" description="Disordered" evidence="2">
    <location>
        <begin position="588"/>
        <end position="703"/>
    </location>
</feature>
<dbReference type="PANTHER" id="PTHR22922">
    <property type="entry name" value="GPI-ANCHORED PROTEIN P137"/>
    <property type="match status" value="1"/>
</dbReference>
<dbReference type="EMBL" id="CCAG010014996">
    <property type="status" value="NOT_ANNOTATED_CDS"/>
    <property type="molecule type" value="Genomic_DNA"/>
</dbReference>
<dbReference type="InterPro" id="IPR041637">
    <property type="entry name" value="Caprin-1_dimer"/>
</dbReference>
<comment type="similarity">
    <text evidence="1">Belongs to the caprin family.</text>
</comment>
<feature type="compositionally biased region" description="Low complexity" evidence="2">
    <location>
        <begin position="374"/>
        <end position="390"/>
    </location>
</feature>
<feature type="region of interest" description="Disordered" evidence="2">
    <location>
        <begin position="459"/>
        <end position="522"/>
    </location>
</feature>
<feature type="compositionally biased region" description="Low complexity" evidence="2">
    <location>
        <begin position="588"/>
        <end position="601"/>
    </location>
</feature>
<feature type="compositionally biased region" description="Polar residues" evidence="2">
    <location>
        <begin position="664"/>
        <end position="703"/>
    </location>
</feature>
<feature type="region of interest" description="Disordered" evidence="2">
    <location>
        <begin position="24"/>
        <end position="58"/>
    </location>
</feature>
<name>A0A1B0FMX3_GLOMM</name>
<feature type="compositionally biased region" description="Low complexity" evidence="2">
    <location>
        <begin position="962"/>
        <end position="980"/>
    </location>
</feature>
<organism evidence="4 5">
    <name type="scientific">Glossina morsitans morsitans</name>
    <name type="common">Savannah tsetse fly</name>
    <dbReference type="NCBI Taxonomy" id="37546"/>
    <lineage>
        <taxon>Eukaryota</taxon>
        <taxon>Metazoa</taxon>
        <taxon>Ecdysozoa</taxon>
        <taxon>Arthropoda</taxon>
        <taxon>Hexapoda</taxon>
        <taxon>Insecta</taxon>
        <taxon>Pterygota</taxon>
        <taxon>Neoptera</taxon>
        <taxon>Endopterygota</taxon>
        <taxon>Diptera</taxon>
        <taxon>Brachycera</taxon>
        <taxon>Muscomorpha</taxon>
        <taxon>Hippoboscoidea</taxon>
        <taxon>Glossinidae</taxon>
        <taxon>Glossina</taxon>
    </lineage>
</organism>
<feature type="compositionally biased region" description="Low complexity" evidence="2">
    <location>
        <begin position="43"/>
        <end position="58"/>
    </location>
</feature>
<dbReference type="PANTHER" id="PTHR22922:SF19">
    <property type="entry name" value="CAPRIN HOMOLOG"/>
    <property type="match status" value="1"/>
</dbReference>
<evidence type="ECO:0000313" key="5">
    <source>
        <dbReference type="Proteomes" id="UP000092444"/>
    </source>
</evidence>
<feature type="compositionally biased region" description="Low complexity" evidence="2">
    <location>
        <begin position="902"/>
        <end position="917"/>
    </location>
</feature>
<feature type="compositionally biased region" description="Low complexity" evidence="2">
    <location>
        <begin position="937"/>
        <end position="948"/>
    </location>
</feature>
<reference evidence="4" key="1">
    <citation type="submission" date="2020-05" db="UniProtKB">
        <authorList>
            <consortium name="EnsemblMetazoa"/>
        </authorList>
    </citation>
    <scope>IDENTIFICATION</scope>
    <source>
        <strain evidence="4">Yale</strain>
    </source>
</reference>
<evidence type="ECO:0000256" key="2">
    <source>
        <dbReference type="SAM" id="MobiDB-lite"/>
    </source>
</evidence>
<evidence type="ECO:0000256" key="1">
    <source>
        <dbReference type="ARBA" id="ARBA00007950"/>
    </source>
</evidence>
<dbReference type="GO" id="GO:0005737">
    <property type="term" value="C:cytoplasm"/>
    <property type="evidence" value="ECO:0007669"/>
    <property type="project" value="TreeGrafter"/>
</dbReference>
<feature type="region of interest" description="Disordered" evidence="2">
    <location>
        <begin position="408"/>
        <end position="427"/>
    </location>
</feature>
<dbReference type="InterPro" id="IPR028816">
    <property type="entry name" value="Caprin"/>
</dbReference>
<feature type="compositionally biased region" description="Polar residues" evidence="2">
    <location>
        <begin position="459"/>
        <end position="479"/>
    </location>
</feature>
<feature type="compositionally biased region" description="Low complexity" evidence="2">
    <location>
        <begin position="997"/>
        <end position="1006"/>
    </location>
</feature>